<name>A0ABQ7FUV8_DUNSA</name>
<reference evidence="1" key="1">
    <citation type="submission" date="2017-08" db="EMBL/GenBank/DDBJ databases">
        <authorList>
            <person name="Polle J.E."/>
            <person name="Barry K."/>
            <person name="Cushman J."/>
            <person name="Schmutz J."/>
            <person name="Tran D."/>
            <person name="Hathwaick L.T."/>
            <person name="Yim W.C."/>
            <person name="Jenkins J."/>
            <person name="Mckie-Krisberg Z.M."/>
            <person name="Prochnik S."/>
            <person name="Lindquist E."/>
            <person name="Dockter R.B."/>
            <person name="Adam C."/>
            <person name="Molina H."/>
            <person name="Bunkerborg J."/>
            <person name="Jin E."/>
            <person name="Buchheim M."/>
            <person name="Magnuson J."/>
        </authorList>
    </citation>
    <scope>NUCLEOTIDE SEQUENCE</scope>
    <source>
        <strain evidence="1">CCAP 19/18</strain>
    </source>
</reference>
<dbReference type="Proteomes" id="UP000815325">
    <property type="component" value="Unassembled WGS sequence"/>
</dbReference>
<organism evidence="1 2">
    <name type="scientific">Dunaliella salina</name>
    <name type="common">Green alga</name>
    <name type="synonym">Protococcus salinus</name>
    <dbReference type="NCBI Taxonomy" id="3046"/>
    <lineage>
        <taxon>Eukaryota</taxon>
        <taxon>Viridiplantae</taxon>
        <taxon>Chlorophyta</taxon>
        <taxon>core chlorophytes</taxon>
        <taxon>Chlorophyceae</taxon>
        <taxon>CS clade</taxon>
        <taxon>Chlamydomonadales</taxon>
        <taxon>Dunaliellaceae</taxon>
        <taxon>Dunaliella</taxon>
    </lineage>
</organism>
<evidence type="ECO:0000313" key="2">
    <source>
        <dbReference type="Proteomes" id="UP000815325"/>
    </source>
</evidence>
<protein>
    <recommendedName>
        <fullName evidence="3">Encoded protein</fullName>
    </recommendedName>
</protein>
<evidence type="ECO:0000313" key="1">
    <source>
        <dbReference type="EMBL" id="KAF5826187.1"/>
    </source>
</evidence>
<comment type="caution">
    <text evidence="1">The sequence shown here is derived from an EMBL/GenBank/DDBJ whole genome shotgun (WGS) entry which is preliminary data.</text>
</comment>
<gene>
    <name evidence="1" type="ORF">DUNSADRAFT_4268</name>
</gene>
<keyword evidence="2" id="KW-1185">Reference proteome</keyword>
<evidence type="ECO:0008006" key="3">
    <source>
        <dbReference type="Google" id="ProtNLM"/>
    </source>
</evidence>
<proteinExistence type="predicted"/>
<dbReference type="EMBL" id="MU071217">
    <property type="protein sequence ID" value="KAF5826187.1"/>
    <property type="molecule type" value="Genomic_DNA"/>
</dbReference>
<accession>A0ABQ7FUV8</accession>
<sequence>MLAIWLVSKHGQVRAVEGQDGSLSLPRWQIASIHQSWIDYFPLCSFHGKQKHSLPCAHPLFKRKCLLCLHYILGLPFVSSPGR</sequence>